<dbReference type="PROSITE" id="PS51257">
    <property type="entry name" value="PROKAR_LIPOPROTEIN"/>
    <property type="match status" value="1"/>
</dbReference>
<reference evidence="1" key="1">
    <citation type="journal article" date="2023" name="Mol. Phylogenet. Evol.">
        <title>Genome-scale phylogeny and comparative genomics of the fungal order Sordariales.</title>
        <authorList>
            <person name="Hensen N."/>
            <person name="Bonometti L."/>
            <person name="Westerberg I."/>
            <person name="Brannstrom I.O."/>
            <person name="Guillou S."/>
            <person name="Cros-Aarteil S."/>
            <person name="Calhoun S."/>
            <person name="Haridas S."/>
            <person name="Kuo A."/>
            <person name="Mondo S."/>
            <person name="Pangilinan J."/>
            <person name="Riley R."/>
            <person name="LaButti K."/>
            <person name="Andreopoulos B."/>
            <person name="Lipzen A."/>
            <person name="Chen C."/>
            <person name="Yan M."/>
            <person name="Daum C."/>
            <person name="Ng V."/>
            <person name="Clum A."/>
            <person name="Steindorff A."/>
            <person name="Ohm R.A."/>
            <person name="Martin F."/>
            <person name="Silar P."/>
            <person name="Natvig D.O."/>
            <person name="Lalanne C."/>
            <person name="Gautier V."/>
            <person name="Ament-Velasquez S.L."/>
            <person name="Kruys A."/>
            <person name="Hutchinson M.I."/>
            <person name="Powell A.J."/>
            <person name="Barry K."/>
            <person name="Miller A.N."/>
            <person name="Grigoriev I.V."/>
            <person name="Debuchy R."/>
            <person name="Gladieux P."/>
            <person name="Hiltunen Thoren M."/>
            <person name="Johannesson H."/>
        </authorList>
    </citation>
    <scope>NUCLEOTIDE SEQUENCE</scope>
    <source>
        <strain evidence="1">CBS 168.71</strain>
    </source>
</reference>
<dbReference type="EMBL" id="JAUEPN010000003">
    <property type="protein sequence ID" value="KAK3297308.1"/>
    <property type="molecule type" value="Genomic_DNA"/>
</dbReference>
<proteinExistence type="predicted"/>
<dbReference type="AlphaFoldDB" id="A0AAE0HIQ1"/>
<name>A0AAE0HIQ1_9PEZI</name>
<protein>
    <submittedName>
        <fullName evidence="1">Uncharacterized protein</fullName>
    </submittedName>
</protein>
<organism evidence="1 2">
    <name type="scientific">Chaetomium fimeti</name>
    <dbReference type="NCBI Taxonomy" id="1854472"/>
    <lineage>
        <taxon>Eukaryota</taxon>
        <taxon>Fungi</taxon>
        <taxon>Dikarya</taxon>
        <taxon>Ascomycota</taxon>
        <taxon>Pezizomycotina</taxon>
        <taxon>Sordariomycetes</taxon>
        <taxon>Sordariomycetidae</taxon>
        <taxon>Sordariales</taxon>
        <taxon>Chaetomiaceae</taxon>
        <taxon>Chaetomium</taxon>
    </lineage>
</organism>
<accession>A0AAE0HIQ1</accession>
<reference evidence="1" key="2">
    <citation type="submission" date="2023-06" db="EMBL/GenBank/DDBJ databases">
        <authorList>
            <consortium name="Lawrence Berkeley National Laboratory"/>
            <person name="Haridas S."/>
            <person name="Hensen N."/>
            <person name="Bonometti L."/>
            <person name="Westerberg I."/>
            <person name="Brannstrom I.O."/>
            <person name="Guillou S."/>
            <person name="Cros-Aarteil S."/>
            <person name="Calhoun S."/>
            <person name="Kuo A."/>
            <person name="Mondo S."/>
            <person name="Pangilinan J."/>
            <person name="Riley R."/>
            <person name="Labutti K."/>
            <person name="Andreopoulos B."/>
            <person name="Lipzen A."/>
            <person name="Chen C."/>
            <person name="Yanf M."/>
            <person name="Daum C."/>
            <person name="Ng V."/>
            <person name="Clum A."/>
            <person name="Steindorff A."/>
            <person name="Ohm R."/>
            <person name="Martin F."/>
            <person name="Silar P."/>
            <person name="Natvig D."/>
            <person name="Lalanne C."/>
            <person name="Gautier V."/>
            <person name="Ament-Velasquez S.L."/>
            <person name="Kruys A."/>
            <person name="Hutchinson M.I."/>
            <person name="Powell A.J."/>
            <person name="Barry K."/>
            <person name="Miller A.N."/>
            <person name="Grigoriev I.V."/>
            <person name="Debuchy R."/>
            <person name="Gladieux P."/>
            <person name="Thoren M.H."/>
            <person name="Johannesson H."/>
        </authorList>
    </citation>
    <scope>NUCLEOTIDE SEQUENCE</scope>
    <source>
        <strain evidence="1">CBS 168.71</strain>
    </source>
</reference>
<sequence>MRGRKVVAVVVGVPLLAGCCLRLYAHHVTKLVDATAAHVDIHVHTSSVHHTAYRGGWSRRGNLLTKAGLWEGWKTRDTVSLLDSHCVSS</sequence>
<evidence type="ECO:0000313" key="2">
    <source>
        <dbReference type="Proteomes" id="UP001278766"/>
    </source>
</evidence>
<dbReference type="RefSeq" id="XP_062660822.1">
    <property type="nucleotide sequence ID" value="XM_062803504.1"/>
</dbReference>
<keyword evidence="2" id="KW-1185">Reference proteome</keyword>
<comment type="caution">
    <text evidence="1">The sequence shown here is derived from an EMBL/GenBank/DDBJ whole genome shotgun (WGS) entry which is preliminary data.</text>
</comment>
<evidence type="ECO:0000313" key="1">
    <source>
        <dbReference type="EMBL" id="KAK3297308.1"/>
    </source>
</evidence>
<dbReference type="Proteomes" id="UP001278766">
    <property type="component" value="Unassembled WGS sequence"/>
</dbReference>
<dbReference type="GeneID" id="87840452"/>
<gene>
    <name evidence="1" type="ORF">B0H64DRAFT_391880</name>
</gene>